<evidence type="ECO:0008006" key="2">
    <source>
        <dbReference type="Google" id="ProtNLM"/>
    </source>
</evidence>
<dbReference type="Gene3D" id="1.10.150.20">
    <property type="entry name" value="5' to 3' exonuclease, C-terminal subdomain"/>
    <property type="match status" value="1"/>
</dbReference>
<evidence type="ECO:0000313" key="1">
    <source>
        <dbReference type="EMBL" id="SVE36336.1"/>
    </source>
</evidence>
<sequence length="60" mass="6925">DSILNDITGLGSKRIRLIWKNYNSLQDLNKDSIDNIYNKTKIPINIINNIKKAIKKQGKK</sequence>
<organism evidence="1">
    <name type="scientific">marine metagenome</name>
    <dbReference type="NCBI Taxonomy" id="408172"/>
    <lineage>
        <taxon>unclassified sequences</taxon>
        <taxon>metagenomes</taxon>
        <taxon>ecological metagenomes</taxon>
    </lineage>
</organism>
<proteinExistence type="predicted"/>
<dbReference type="InterPro" id="IPR010994">
    <property type="entry name" value="RuvA_2-like"/>
</dbReference>
<dbReference type="EMBL" id="UINC01212142">
    <property type="protein sequence ID" value="SVE36336.1"/>
    <property type="molecule type" value="Genomic_DNA"/>
</dbReference>
<protein>
    <recommendedName>
        <fullName evidence="2">DisA/LigA helix-hairpin-helix motif domain-containing protein</fullName>
    </recommendedName>
</protein>
<dbReference type="AlphaFoldDB" id="A0A383CVH1"/>
<reference evidence="1" key="1">
    <citation type="submission" date="2018-05" db="EMBL/GenBank/DDBJ databases">
        <authorList>
            <person name="Lanie J.A."/>
            <person name="Ng W.-L."/>
            <person name="Kazmierczak K.M."/>
            <person name="Andrzejewski T.M."/>
            <person name="Davidsen T.M."/>
            <person name="Wayne K.J."/>
            <person name="Tettelin H."/>
            <person name="Glass J.I."/>
            <person name="Rusch D."/>
            <person name="Podicherti R."/>
            <person name="Tsui H.-C.T."/>
            <person name="Winkler M.E."/>
        </authorList>
    </citation>
    <scope>NUCLEOTIDE SEQUENCE</scope>
</reference>
<dbReference type="SUPFAM" id="SSF47781">
    <property type="entry name" value="RuvA domain 2-like"/>
    <property type="match status" value="1"/>
</dbReference>
<accession>A0A383CVH1</accession>
<name>A0A383CVH1_9ZZZZ</name>
<feature type="non-terminal residue" evidence="1">
    <location>
        <position position="1"/>
    </location>
</feature>
<gene>
    <name evidence="1" type="ORF">METZ01_LOCUS489190</name>
</gene>